<evidence type="ECO:0000313" key="2">
    <source>
        <dbReference type="EMBL" id="KAF2208537.1"/>
    </source>
</evidence>
<dbReference type="OrthoDB" id="3646226at2759"/>
<feature type="compositionally biased region" description="Basic and acidic residues" evidence="1">
    <location>
        <begin position="91"/>
        <end position="108"/>
    </location>
</feature>
<feature type="region of interest" description="Disordered" evidence="1">
    <location>
        <begin position="80"/>
        <end position="209"/>
    </location>
</feature>
<feature type="compositionally biased region" description="Basic and acidic residues" evidence="1">
    <location>
        <begin position="131"/>
        <end position="151"/>
    </location>
</feature>
<evidence type="ECO:0000256" key="1">
    <source>
        <dbReference type="SAM" id="MobiDB-lite"/>
    </source>
</evidence>
<organism evidence="2 3">
    <name type="scientific">Cercospora zeae-maydis SCOH1-5</name>
    <dbReference type="NCBI Taxonomy" id="717836"/>
    <lineage>
        <taxon>Eukaryota</taxon>
        <taxon>Fungi</taxon>
        <taxon>Dikarya</taxon>
        <taxon>Ascomycota</taxon>
        <taxon>Pezizomycotina</taxon>
        <taxon>Dothideomycetes</taxon>
        <taxon>Dothideomycetidae</taxon>
        <taxon>Mycosphaerellales</taxon>
        <taxon>Mycosphaerellaceae</taxon>
        <taxon>Cercospora</taxon>
    </lineage>
</organism>
<evidence type="ECO:0000313" key="3">
    <source>
        <dbReference type="Proteomes" id="UP000799539"/>
    </source>
</evidence>
<reference evidence="2" key="1">
    <citation type="journal article" date="2020" name="Stud. Mycol.">
        <title>101 Dothideomycetes genomes: a test case for predicting lifestyles and emergence of pathogens.</title>
        <authorList>
            <person name="Haridas S."/>
            <person name="Albert R."/>
            <person name="Binder M."/>
            <person name="Bloem J."/>
            <person name="Labutti K."/>
            <person name="Salamov A."/>
            <person name="Andreopoulos B."/>
            <person name="Baker S."/>
            <person name="Barry K."/>
            <person name="Bills G."/>
            <person name="Bluhm B."/>
            <person name="Cannon C."/>
            <person name="Castanera R."/>
            <person name="Culley D."/>
            <person name="Daum C."/>
            <person name="Ezra D."/>
            <person name="Gonzalez J."/>
            <person name="Henrissat B."/>
            <person name="Kuo A."/>
            <person name="Liang C."/>
            <person name="Lipzen A."/>
            <person name="Lutzoni F."/>
            <person name="Magnuson J."/>
            <person name="Mondo S."/>
            <person name="Nolan M."/>
            <person name="Ohm R."/>
            <person name="Pangilinan J."/>
            <person name="Park H.-J."/>
            <person name="Ramirez L."/>
            <person name="Alfaro M."/>
            <person name="Sun H."/>
            <person name="Tritt A."/>
            <person name="Yoshinaga Y."/>
            <person name="Zwiers L.-H."/>
            <person name="Turgeon B."/>
            <person name="Goodwin S."/>
            <person name="Spatafora J."/>
            <person name="Crous P."/>
            <person name="Grigoriev I."/>
        </authorList>
    </citation>
    <scope>NUCLEOTIDE SEQUENCE</scope>
    <source>
        <strain evidence="2">SCOH1-5</strain>
    </source>
</reference>
<accession>A0A6A6F7T5</accession>
<feature type="compositionally biased region" description="Basic and acidic residues" evidence="1">
    <location>
        <begin position="169"/>
        <end position="183"/>
    </location>
</feature>
<protein>
    <submittedName>
        <fullName evidence="2">Uncharacterized protein</fullName>
    </submittedName>
</protein>
<sequence>MFVCSACSILLPSGLSEIFRAYQERLHCGFAVPSCLSRSSLLLSVIAPDWDEAQAYIDIIEELWAAARFEVAEEMATWPPSLSSNSKLLKQHQENERERCKPPRRDEQDAMSPLDDDVDDDAASSDGEEYAAAKHDWNSEEEQRDRKREPNALRAVRMTLDKLAQVQHQPREEGSKSIERQEEPEPEPEPEAPVGWMAYNIGRRRPHGT</sequence>
<feature type="compositionally biased region" description="Acidic residues" evidence="1">
    <location>
        <begin position="114"/>
        <end position="129"/>
    </location>
</feature>
<proteinExistence type="predicted"/>
<gene>
    <name evidence="2" type="ORF">CERZMDRAFT_101287</name>
</gene>
<name>A0A6A6F7T5_9PEZI</name>
<dbReference type="Proteomes" id="UP000799539">
    <property type="component" value="Unassembled WGS sequence"/>
</dbReference>
<dbReference type="EMBL" id="ML992693">
    <property type="protein sequence ID" value="KAF2208537.1"/>
    <property type="molecule type" value="Genomic_DNA"/>
</dbReference>
<keyword evidence="3" id="KW-1185">Reference proteome</keyword>
<dbReference type="AlphaFoldDB" id="A0A6A6F7T5"/>